<keyword evidence="3" id="KW-0732">Signal</keyword>
<dbReference type="EnsemblProtists" id="Phyra84409">
    <property type="protein sequence ID" value="Phyra84409"/>
    <property type="gene ID" value="Phyra84409"/>
</dbReference>
<dbReference type="eggNOG" id="ENOG502SQD6">
    <property type="taxonomic scope" value="Eukaryota"/>
</dbReference>
<dbReference type="OMA" id="FLPDMCG"/>
<feature type="region of interest" description="Disordered" evidence="1">
    <location>
        <begin position="305"/>
        <end position="331"/>
    </location>
</feature>
<feature type="transmembrane region" description="Helical" evidence="2">
    <location>
        <begin position="248"/>
        <end position="269"/>
    </location>
</feature>
<name>H3H247_PHYRM</name>
<feature type="chain" id="PRO_5003587012" description="Transmembrane protein" evidence="3">
    <location>
        <begin position="25"/>
        <end position="331"/>
    </location>
</feature>
<dbReference type="EMBL" id="DS566109">
    <property type="status" value="NOT_ANNOTATED_CDS"/>
    <property type="molecule type" value="Genomic_DNA"/>
</dbReference>
<feature type="transmembrane region" description="Helical" evidence="2">
    <location>
        <begin position="217"/>
        <end position="236"/>
    </location>
</feature>
<protein>
    <recommendedName>
        <fullName evidence="6">Transmembrane protein</fullName>
    </recommendedName>
</protein>
<dbReference type="VEuPathDB" id="FungiDB:KRP22_4023"/>
<keyword evidence="2" id="KW-1133">Transmembrane helix</keyword>
<evidence type="ECO:0000256" key="1">
    <source>
        <dbReference type="SAM" id="MobiDB-lite"/>
    </source>
</evidence>
<evidence type="ECO:0000313" key="4">
    <source>
        <dbReference type="EnsemblProtists" id="Phyra84409"/>
    </source>
</evidence>
<accession>H3H247</accession>
<proteinExistence type="predicted"/>
<sequence length="331" mass="35322">MGCSRPGAIAGLLSFCSVLLPYWSEITVVGSAGSGSADGEITSNLEVAFGIWGTCVMIQNRTASDTLRSFFLQSATSFSASGRYSEAAEATFTCASFFQEGVVGIHCEAAHGFSDGRCSRSERSTTSSLCAADKPVDMLLLAWEEDQDRGTVHASAAEREEVAAWVNQFLPDMCGAPGHATVALAAISTACSGLAILLLLFGVVFDNLESRIVQGGAMTALVAGGLQAALSGVWMFETHVLHHERNHFGTSFYLGIVSIAGHVVTYVVAMRHLQIEKDALVELGLLEEDDESIDDIFKTKKLADDWDDGNSGTKVSSPRKEDNPRQVELLV</sequence>
<keyword evidence="2" id="KW-0812">Transmembrane</keyword>
<reference evidence="4" key="2">
    <citation type="submission" date="2015-06" db="UniProtKB">
        <authorList>
            <consortium name="EnsemblProtists"/>
        </authorList>
    </citation>
    <scope>IDENTIFICATION</scope>
    <source>
        <strain evidence="4">Pr102</strain>
    </source>
</reference>
<evidence type="ECO:0000256" key="2">
    <source>
        <dbReference type="SAM" id="Phobius"/>
    </source>
</evidence>
<evidence type="ECO:0000313" key="5">
    <source>
        <dbReference type="Proteomes" id="UP000005238"/>
    </source>
</evidence>
<keyword evidence="5" id="KW-1185">Reference proteome</keyword>
<organism evidence="4 5">
    <name type="scientific">Phytophthora ramorum</name>
    <name type="common">Sudden oak death agent</name>
    <dbReference type="NCBI Taxonomy" id="164328"/>
    <lineage>
        <taxon>Eukaryota</taxon>
        <taxon>Sar</taxon>
        <taxon>Stramenopiles</taxon>
        <taxon>Oomycota</taxon>
        <taxon>Peronosporomycetes</taxon>
        <taxon>Peronosporales</taxon>
        <taxon>Peronosporaceae</taxon>
        <taxon>Phytophthora</taxon>
    </lineage>
</organism>
<dbReference type="Proteomes" id="UP000005238">
    <property type="component" value="Unassembled WGS sequence"/>
</dbReference>
<keyword evidence="2" id="KW-0472">Membrane</keyword>
<dbReference type="InParanoid" id="H3H247"/>
<evidence type="ECO:0008006" key="6">
    <source>
        <dbReference type="Google" id="ProtNLM"/>
    </source>
</evidence>
<dbReference type="VEuPathDB" id="FungiDB:KRP23_13018"/>
<dbReference type="HOGENOM" id="CLU_840637_0_0_1"/>
<feature type="signal peptide" evidence="3">
    <location>
        <begin position="1"/>
        <end position="24"/>
    </location>
</feature>
<evidence type="ECO:0000256" key="3">
    <source>
        <dbReference type="SAM" id="SignalP"/>
    </source>
</evidence>
<dbReference type="AlphaFoldDB" id="H3H247"/>
<feature type="transmembrane region" description="Helical" evidence="2">
    <location>
        <begin position="182"/>
        <end position="205"/>
    </location>
</feature>
<reference evidence="5" key="1">
    <citation type="journal article" date="2006" name="Science">
        <title>Phytophthora genome sequences uncover evolutionary origins and mechanisms of pathogenesis.</title>
        <authorList>
            <person name="Tyler B.M."/>
            <person name="Tripathy S."/>
            <person name="Zhang X."/>
            <person name="Dehal P."/>
            <person name="Jiang R.H."/>
            <person name="Aerts A."/>
            <person name="Arredondo F.D."/>
            <person name="Baxter L."/>
            <person name="Bensasson D."/>
            <person name="Beynon J.L."/>
            <person name="Chapman J."/>
            <person name="Damasceno C.M."/>
            <person name="Dorrance A.E."/>
            <person name="Dou D."/>
            <person name="Dickerman A.W."/>
            <person name="Dubchak I.L."/>
            <person name="Garbelotto M."/>
            <person name="Gijzen M."/>
            <person name="Gordon S.G."/>
            <person name="Govers F."/>
            <person name="Grunwald N.J."/>
            <person name="Huang W."/>
            <person name="Ivors K.L."/>
            <person name="Jones R.W."/>
            <person name="Kamoun S."/>
            <person name="Krampis K."/>
            <person name="Lamour K.H."/>
            <person name="Lee M.K."/>
            <person name="McDonald W.H."/>
            <person name="Medina M."/>
            <person name="Meijer H.J."/>
            <person name="Nordberg E.K."/>
            <person name="Maclean D.J."/>
            <person name="Ospina-Giraldo M.D."/>
            <person name="Morris P.F."/>
            <person name="Phuntumart V."/>
            <person name="Putnam N.H."/>
            <person name="Rash S."/>
            <person name="Rose J.K."/>
            <person name="Sakihama Y."/>
            <person name="Salamov A.A."/>
            <person name="Savidor A."/>
            <person name="Scheuring C.F."/>
            <person name="Smith B.M."/>
            <person name="Sobral B.W."/>
            <person name="Terry A."/>
            <person name="Torto-Alalibo T.A."/>
            <person name="Win J."/>
            <person name="Xu Z."/>
            <person name="Zhang H."/>
            <person name="Grigoriev I.V."/>
            <person name="Rokhsar D.S."/>
            <person name="Boore J.L."/>
        </authorList>
    </citation>
    <scope>NUCLEOTIDE SEQUENCE [LARGE SCALE GENOMIC DNA]</scope>
    <source>
        <strain evidence="5">Pr102</strain>
    </source>
</reference>